<comment type="caution">
    <text evidence="3">Lacks conserved residue(s) required for the propagation of feature annotation.</text>
</comment>
<gene>
    <name evidence="5" type="ORF">BSL78_20527</name>
</gene>
<reference evidence="5 6" key="1">
    <citation type="journal article" date="2017" name="PLoS Biol.">
        <title>The sea cucumber genome provides insights into morphological evolution and visceral regeneration.</title>
        <authorList>
            <person name="Zhang X."/>
            <person name="Sun L."/>
            <person name="Yuan J."/>
            <person name="Sun Y."/>
            <person name="Gao Y."/>
            <person name="Zhang L."/>
            <person name="Li S."/>
            <person name="Dai H."/>
            <person name="Hamel J.F."/>
            <person name="Liu C."/>
            <person name="Yu Y."/>
            <person name="Liu S."/>
            <person name="Lin W."/>
            <person name="Guo K."/>
            <person name="Jin S."/>
            <person name="Xu P."/>
            <person name="Storey K.B."/>
            <person name="Huan P."/>
            <person name="Zhang T."/>
            <person name="Zhou Y."/>
            <person name="Zhang J."/>
            <person name="Lin C."/>
            <person name="Li X."/>
            <person name="Xing L."/>
            <person name="Huo D."/>
            <person name="Sun M."/>
            <person name="Wang L."/>
            <person name="Mercier A."/>
            <person name="Li F."/>
            <person name="Yang H."/>
            <person name="Xiang J."/>
        </authorList>
    </citation>
    <scope>NUCLEOTIDE SEQUENCE [LARGE SCALE GENOMIC DNA]</scope>
    <source>
        <strain evidence="5">Shaxun</strain>
        <tissue evidence="5">Muscle</tissue>
    </source>
</reference>
<dbReference type="Proteomes" id="UP000230750">
    <property type="component" value="Unassembled WGS sequence"/>
</dbReference>
<dbReference type="PANTHER" id="PTHR23192">
    <property type="entry name" value="OLFACTOMEDIN-RELATED"/>
    <property type="match status" value="1"/>
</dbReference>
<dbReference type="InterPro" id="IPR003112">
    <property type="entry name" value="Olfac-like_dom"/>
</dbReference>
<dbReference type="InterPro" id="IPR050605">
    <property type="entry name" value="Olfactomedin-like_domain"/>
</dbReference>
<evidence type="ECO:0000313" key="6">
    <source>
        <dbReference type="Proteomes" id="UP000230750"/>
    </source>
</evidence>
<dbReference type="Pfam" id="PF02191">
    <property type="entry name" value="OLF"/>
    <property type="match status" value="1"/>
</dbReference>
<feature type="domain" description="Olfactomedin-like" evidence="4">
    <location>
        <begin position="116"/>
        <end position="308"/>
    </location>
</feature>
<dbReference type="OrthoDB" id="8626508at2759"/>
<accession>A0A2G8K3T6</accession>
<dbReference type="SMART" id="SM00284">
    <property type="entry name" value="OLF"/>
    <property type="match status" value="1"/>
</dbReference>
<dbReference type="PANTHER" id="PTHR23192:SF87">
    <property type="entry name" value="AMASSIN-3"/>
    <property type="match status" value="1"/>
</dbReference>
<dbReference type="GO" id="GO:0005615">
    <property type="term" value="C:extracellular space"/>
    <property type="evidence" value="ECO:0007669"/>
    <property type="project" value="TreeGrafter"/>
</dbReference>
<keyword evidence="2" id="KW-0964">Secreted</keyword>
<organism evidence="5 6">
    <name type="scientific">Stichopus japonicus</name>
    <name type="common">Sea cucumber</name>
    <dbReference type="NCBI Taxonomy" id="307972"/>
    <lineage>
        <taxon>Eukaryota</taxon>
        <taxon>Metazoa</taxon>
        <taxon>Echinodermata</taxon>
        <taxon>Eleutherozoa</taxon>
        <taxon>Echinozoa</taxon>
        <taxon>Holothuroidea</taxon>
        <taxon>Aspidochirotacea</taxon>
        <taxon>Aspidochirotida</taxon>
        <taxon>Stichopodidae</taxon>
        <taxon>Apostichopus</taxon>
    </lineage>
</organism>
<evidence type="ECO:0000256" key="3">
    <source>
        <dbReference type="PROSITE-ProRule" id="PRU00446"/>
    </source>
</evidence>
<protein>
    <submittedName>
        <fullName evidence="5">Amassin</fullName>
    </submittedName>
</protein>
<dbReference type="STRING" id="307972.A0A2G8K3T6"/>
<name>A0A2G8K3T6_STIJA</name>
<dbReference type="EMBL" id="MRZV01000920">
    <property type="protein sequence ID" value="PIK42625.1"/>
    <property type="molecule type" value="Genomic_DNA"/>
</dbReference>
<proteinExistence type="predicted"/>
<evidence type="ECO:0000256" key="2">
    <source>
        <dbReference type="ARBA" id="ARBA00022525"/>
    </source>
</evidence>
<dbReference type="GO" id="GO:0007165">
    <property type="term" value="P:signal transduction"/>
    <property type="evidence" value="ECO:0007669"/>
    <property type="project" value="TreeGrafter"/>
</dbReference>
<evidence type="ECO:0000256" key="1">
    <source>
        <dbReference type="ARBA" id="ARBA00004613"/>
    </source>
</evidence>
<sequence length="308" mass="34415">MSLRLDNQVTAIQAQTATIDSVSVTLATSLATLQRIEAGTMVVSRPELIQIRKEIQDMEALLVTLQSNRTSTLVIGRLQTEIINVTTLLNELELNENTDTSDLLEQITNLRAKVDECKNAEIPSSLYDVWEEDGTQGDGFSSLHRYGLRSLYGAWFRDPVKFTRRVYSYEMPNGRYSNLVKYYGSLKDYHDGNDAVEIRLADSSQGTGLVAFNGSIYYNAYNSRNVAKFDVVSNQKLVFKALDDASYNNALPYRSAAYSDIDLLADQLGLWAVYSSTAANGFILISKLDQDTSKLSRLGVQITRRVRG</sequence>
<evidence type="ECO:0000313" key="5">
    <source>
        <dbReference type="EMBL" id="PIK42625.1"/>
    </source>
</evidence>
<evidence type="ECO:0000259" key="4">
    <source>
        <dbReference type="PROSITE" id="PS51132"/>
    </source>
</evidence>
<dbReference type="PROSITE" id="PS51132">
    <property type="entry name" value="OLF"/>
    <property type="match status" value="1"/>
</dbReference>
<comment type="subcellular location">
    <subcellularLocation>
        <location evidence="1">Secreted</location>
    </subcellularLocation>
</comment>
<dbReference type="AlphaFoldDB" id="A0A2G8K3T6"/>
<keyword evidence="6" id="KW-1185">Reference proteome</keyword>
<comment type="caution">
    <text evidence="5">The sequence shown here is derived from an EMBL/GenBank/DDBJ whole genome shotgun (WGS) entry which is preliminary data.</text>
</comment>